<sequence length="113" mass="12060">MTAMIIDGKAFAAGVRAQVAEQVARLKEVHGITPGLAVVLVGEDPASEVYVRNKGKQTVEVGMNSFEHKLPAETSEEELLALIDRLNKSPAVHGILVQLPLPGHLNSDLVINS</sequence>
<evidence type="ECO:0000256" key="3">
    <source>
        <dbReference type="ARBA" id="ARBA00022605"/>
    </source>
</evidence>
<keyword evidence="3" id="KW-0028">Amino-acid biosynthesis</keyword>
<dbReference type="EC" id="3.5.4.9" evidence="2"/>
<keyword evidence="4" id="KW-0658">Purine biosynthesis</keyword>
<evidence type="ECO:0000313" key="12">
    <source>
        <dbReference type="EMBL" id="MCE5973601.1"/>
    </source>
</evidence>
<evidence type="ECO:0000256" key="4">
    <source>
        <dbReference type="ARBA" id="ARBA00022755"/>
    </source>
</evidence>
<dbReference type="Gene3D" id="3.40.50.10860">
    <property type="entry name" value="Leucine Dehydrogenase, chain A, domain 1"/>
    <property type="match status" value="1"/>
</dbReference>
<name>A0ABS8YYU8_9RHOB</name>
<dbReference type="InterPro" id="IPR046346">
    <property type="entry name" value="Aminoacid_DH-like_N_sf"/>
</dbReference>
<feature type="non-terminal residue" evidence="12">
    <location>
        <position position="113"/>
    </location>
</feature>
<keyword evidence="5" id="KW-0378">Hydrolase</keyword>
<keyword evidence="10" id="KW-0511">Multifunctional enzyme</keyword>
<feature type="domain" description="Tetrahydrofolate dehydrogenase/cyclohydrolase catalytic" evidence="11">
    <location>
        <begin position="6"/>
        <end position="112"/>
    </location>
</feature>
<dbReference type="Proteomes" id="UP001521181">
    <property type="component" value="Unassembled WGS sequence"/>
</dbReference>
<dbReference type="PROSITE" id="PS00766">
    <property type="entry name" value="THF_DHG_CYH_1"/>
    <property type="match status" value="1"/>
</dbReference>
<dbReference type="InterPro" id="IPR000672">
    <property type="entry name" value="THF_DH/CycHdrlase"/>
</dbReference>
<evidence type="ECO:0000259" key="11">
    <source>
        <dbReference type="Pfam" id="PF00763"/>
    </source>
</evidence>
<evidence type="ECO:0000256" key="5">
    <source>
        <dbReference type="ARBA" id="ARBA00022801"/>
    </source>
</evidence>
<comment type="caution">
    <text evidence="12">The sequence shown here is derived from an EMBL/GenBank/DDBJ whole genome shotgun (WGS) entry which is preliminary data.</text>
</comment>
<dbReference type="PANTHER" id="PTHR48099">
    <property type="entry name" value="C-1-TETRAHYDROFOLATE SYNTHASE, CYTOPLASMIC-RELATED"/>
    <property type="match status" value="1"/>
</dbReference>
<reference evidence="12 13" key="1">
    <citation type="submission" date="2021-12" db="EMBL/GenBank/DDBJ databases">
        <title>Sinirhodobacter sp. WL0062 is a bacterium isolated from seawater.</title>
        <authorList>
            <person name="Wang L."/>
            <person name="He W."/>
            <person name="Zhang D.-F."/>
        </authorList>
    </citation>
    <scope>NUCLEOTIDE SEQUENCE [LARGE SCALE GENOMIC DNA]</scope>
    <source>
        <strain evidence="12 13">WL0062</strain>
    </source>
</reference>
<keyword evidence="7" id="KW-0560">Oxidoreductase</keyword>
<evidence type="ECO:0000256" key="2">
    <source>
        <dbReference type="ARBA" id="ARBA00012776"/>
    </source>
</evidence>
<dbReference type="InterPro" id="IPR020630">
    <property type="entry name" value="THF_DH/CycHdrlase_cat_dom"/>
</dbReference>
<dbReference type="SUPFAM" id="SSF53223">
    <property type="entry name" value="Aminoacid dehydrogenase-like, N-terminal domain"/>
    <property type="match status" value="1"/>
</dbReference>
<dbReference type="PRINTS" id="PR00085">
    <property type="entry name" value="THFDHDRGNASE"/>
</dbReference>
<evidence type="ECO:0000256" key="9">
    <source>
        <dbReference type="ARBA" id="ARBA00023167"/>
    </source>
</evidence>
<proteinExistence type="predicted"/>
<comment type="pathway">
    <text evidence="1">One-carbon metabolism; tetrahydrofolate interconversion.</text>
</comment>
<evidence type="ECO:0000256" key="1">
    <source>
        <dbReference type="ARBA" id="ARBA00004777"/>
    </source>
</evidence>
<evidence type="ECO:0000256" key="8">
    <source>
        <dbReference type="ARBA" id="ARBA00023102"/>
    </source>
</evidence>
<keyword evidence="8" id="KW-0368">Histidine biosynthesis</keyword>
<dbReference type="RefSeq" id="WP_306798969.1">
    <property type="nucleotide sequence ID" value="NZ_JAJUOS010000006.1"/>
</dbReference>
<gene>
    <name evidence="12" type="ORF">LZA78_08930</name>
</gene>
<keyword evidence="13" id="KW-1185">Reference proteome</keyword>
<organism evidence="12 13">
    <name type="scientific">Rhodobacter flavimaris</name>
    <dbReference type="NCBI Taxonomy" id="2907145"/>
    <lineage>
        <taxon>Bacteria</taxon>
        <taxon>Pseudomonadati</taxon>
        <taxon>Pseudomonadota</taxon>
        <taxon>Alphaproteobacteria</taxon>
        <taxon>Rhodobacterales</taxon>
        <taxon>Rhodobacter group</taxon>
        <taxon>Rhodobacter</taxon>
    </lineage>
</organism>
<dbReference type="EMBL" id="JAJUOS010000006">
    <property type="protein sequence ID" value="MCE5973601.1"/>
    <property type="molecule type" value="Genomic_DNA"/>
</dbReference>
<keyword evidence="9" id="KW-0486">Methionine biosynthesis</keyword>
<evidence type="ECO:0000313" key="13">
    <source>
        <dbReference type="Proteomes" id="UP001521181"/>
    </source>
</evidence>
<dbReference type="InterPro" id="IPR020867">
    <property type="entry name" value="THF_DH/CycHdrlase_CS"/>
</dbReference>
<protein>
    <recommendedName>
        <fullName evidence="2">methenyltetrahydrofolate cyclohydrolase</fullName>
        <ecNumber evidence="2">3.5.4.9</ecNumber>
    </recommendedName>
</protein>
<evidence type="ECO:0000256" key="7">
    <source>
        <dbReference type="ARBA" id="ARBA00023002"/>
    </source>
</evidence>
<evidence type="ECO:0000256" key="6">
    <source>
        <dbReference type="ARBA" id="ARBA00022857"/>
    </source>
</evidence>
<dbReference type="PANTHER" id="PTHR48099:SF5">
    <property type="entry name" value="C-1-TETRAHYDROFOLATE SYNTHASE, CYTOPLASMIC"/>
    <property type="match status" value="1"/>
</dbReference>
<dbReference type="Pfam" id="PF00763">
    <property type="entry name" value="THF_DHG_CYH"/>
    <property type="match status" value="1"/>
</dbReference>
<keyword evidence="6" id="KW-0521">NADP</keyword>
<accession>A0ABS8YYU8</accession>
<evidence type="ECO:0000256" key="10">
    <source>
        <dbReference type="ARBA" id="ARBA00023268"/>
    </source>
</evidence>